<dbReference type="AlphaFoldDB" id="A0A645D7J1"/>
<dbReference type="EMBL" id="VSSQ01033348">
    <property type="protein sequence ID" value="MPM84913.1"/>
    <property type="molecule type" value="Genomic_DNA"/>
</dbReference>
<comment type="caution">
    <text evidence="2">The sequence shown here is derived from an EMBL/GenBank/DDBJ whole genome shotgun (WGS) entry which is preliminary data.</text>
</comment>
<organism evidence="2">
    <name type="scientific">bioreactor metagenome</name>
    <dbReference type="NCBI Taxonomy" id="1076179"/>
    <lineage>
        <taxon>unclassified sequences</taxon>
        <taxon>metagenomes</taxon>
        <taxon>ecological metagenomes</taxon>
    </lineage>
</organism>
<feature type="domain" description="NOA1/YqeH-like C-terminal" evidence="1">
    <location>
        <begin position="92"/>
        <end position="181"/>
    </location>
</feature>
<dbReference type="InterPro" id="IPR048422">
    <property type="entry name" value="NOA1/YqeH-like_C"/>
</dbReference>
<dbReference type="Pfam" id="PF21516">
    <property type="entry name" value="YqeH-like_C"/>
    <property type="match status" value="1"/>
</dbReference>
<sequence>MLKAVFAVDSLTISRYPGTTLDFIAIQQPEFIIYDTPGFNRNNSAQILLDDADLKLIVPQHRIKPVVYQLSGNQTLSIGGLMRVDLIGCLTTSCVCYFSDKLLIHRSKTENAEQLWNEHYGELLVPIIKDKWDKHLRKLTLLNEKFDIAIFGLGWICINGPISEVHVSGCKEIDVIVRKAMI</sequence>
<name>A0A645D7J1_9ZZZZ</name>
<reference evidence="2" key="1">
    <citation type="submission" date="2019-08" db="EMBL/GenBank/DDBJ databases">
        <authorList>
            <person name="Kucharzyk K."/>
            <person name="Murdoch R.W."/>
            <person name="Higgins S."/>
            <person name="Loffler F."/>
        </authorList>
    </citation>
    <scope>NUCLEOTIDE SEQUENCE</scope>
</reference>
<accession>A0A645D7J1</accession>
<dbReference type="InterPro" id="IPR050896">
    <property type="entry name" value="Mito_lipid_metab_GTPase"/>
</dbReference>
<dbReference type="PANTHER" id="PTHR46434:SF1">
    <property type="entry name" value="GENETIC INTERACTOR OF PROHIBITINS 3, MITOCHONDRIAL"/>
    <property type="match status" value="1"/>
</dbReference>
<protein>
    <recommendedName>
        <fullName evidence="1">NOA1/YqeH-like C-terminal domain-containing protein</fullName>
    </recommendedName>
</protein>
<proteinExistence type="predicted"/>
<evidence type="ECO:0000313" key="2">
    <source>
        <dbReference type="EMBL" id="MPM84913.1"/>
    </source>
</evidence>
<evidence type="ECO:0000259" key="1">
    <source>
        <dbReference type="Pfam" id="PF21516"/>
    </source>
</evidence>
<dbReference type="PANTHER" id="PTHR46434">
    <property type="entry name" value="GENETIC INTERACTOR OF PROHIBITINS 3, MITOCHONDRIAL"/>
    <property type="match status" value="1"/>
</dbReference>
<gene>
    <name evidence="2" type="primary">yqeH_1</name>
    <name evidence="2" type="ORF">SDC9_131989</name>
</gene>